<dbReference type="EMBL" id="CAJNDS010000862">
    <property type="protein sequence ID" value="CAE7238037.1"/>
    <property type="molecule type" value="Genomic_DNA"/>
</dbReference>
<comment type="caution">
    <text evidence="1">The sequence shown here is derived from an EMBL/GenBank/DDBJ whole genome shotgun (WGS) entry which is preliminary data.</text>
</comment>
<proteinExistence type="predicted"/>
<evidence type="ECO:0000313" key="3">
    <source>
        <dbReference type="Proteomes" id="UP000604046"/>
    </source>
</evidence>
<dbReference type="Proteomes" id="UP000604046">
    <property type="component" value="Unassembled WGS sequence"/>
</dbReference>
<dbReference type="EMBL" id="CAJNDS010002382">
    <property type="protein sequence ID" value="CAE7456593.1"/>
    <property type="molecule type" value="Genomic_DNA"/>
</dbReference>
<accession>A0A812L4J1</accession>
<keyword evidence="3" id="KW-1185">Reference proteome</keyword>
<organism evidence="1 3">
    <name type="scientific">Symbiodinium natans</name>
    <dbReference type="NCBI Taxonomy" id="878477"/>
    <lineage>
        <taxon>Eukaryota</taxon>
        <taxon>Sar</taxon>
        <taxon>Alveolata</taxon>
        <taxon>Dinophyceae</taxon>
        <taxon>Suessiales</taxon>
        <taxon>Symbiodiniaceae</taxon>
        <taxon>Symbiodinium</taxon>
    </lineage>
</organism>
<evidence type="ECO:0000313" key="1">
    <source>
        <dbReference type="EMBL" id="CAE7238037.1"/>
    </source>
</evidence>
<reference evidence="1" key="1">
    <citation type="submission" date="2021-02" db="EMBL/GenBank/DDBJ databases">
        <authorList>
            <person name="Dougan E. K."/>
            <person name="Rhodes N."/>
            <person name="Thang M."/>
            <person name="Chan C."/>
        </authorList>
    </citation>
    <scope>NUCLEOTIDE SEQUENCE</scope>
</reference>
<protein>
    <submittedName>
        <fullName evidence="1">Uncharacterized protein</fullName>
    </submittedName>
</protein>
<gene>
    <name evidence="1" type="ORF">SNAT2548_LOCUS10410</name>
    <name evidence="2" type="ORF">SNAT2548_LOCUS25197</name>
</gene>
<dbReference type="AlphaFoldDB" id="A0A812L4J1"/>
<sequence>MSADNGETVSMVLQYATVKSRIPRLFQPNFGLPLMGTDRPDKSRMERVKCCDRGSLIASLSTGSAKVSFHPPNHCRLQFTVLQTMMTDKGRQWLLSHRSSKHTIFVEEVLQIIMTLDLQQGADRKVQISMSLMSGQVISTVEAEHSMRLYELRRALFQHVSAFSRLEKETMKFCTTSGRMVHLRGSATVHSLLVNPLKRPRAN</sequence>
<evidence type="ECO:0000313" key="2">
    <source>
        <dbReference type="EMBL" id="CAE7456593.1"/>
    </source>
</evidence>
<name>A0A812L4J1_9DINO</name>